<dbReference type="InterPro" id="IPR055438">
    <property type="entry name" value="AstE_AspA_cat"/>
</dbReference>
<dbReference type="PANTHER" id="PTHR37326:SF1">
    <property type="entry name" value="BLL3975 PROTEIN"/>
    <property type="match status" value="1"/>
</dbReference>
<evidence type="ECO:0000256" key="3">
    <source>
        <dbReference type="ARBA" id="ARBA00022801"/>
    </source>
</evidence>
<keyword evidence="2" id="KW-0479">Metal-binding</keyword>
<evidence type="ECO:0000313" key="7">
    <source>
        <dbReference type="Proteomes" id="UP000647587"/>
    </source>
</evidence>
<dbReference type="PIRSF" id="PIRSF039012">
    <property type="entry name" value="ASP"/>
    <property type="match status" value="1"/>
</dbReference>
<evidence type="ECO:0000256" key="4">
    <source>
        <dbReference type="ARBA" id="ARBA00022833"/>
    </source>
</evidence>
<comment type="cofactor">
    <cofactor evidence="1">
        <name>Zn(2+)</name>
        <dbReference type="ChEBI" id="CHEBI:29105"/>
    </cofactor>
</comment>
<gene>
    <name evidence="6" type="ORF">GCM10008955_00590</name>
</gene>
<keyword evidence="7" id="KW-1185">Reference proteome</keyword>
<protein>
    <submittedName>
        <fullName evidence="6">Succinylglutamate desuccinylase</fullName>
    </submittedName>
</protein>
<accession>A0ABQ2EGF4</accession>
<dbReference type="PANTHER" id="PTHR37326">
    <property type="entry name" value="BLL3975 PROTEIN"/>
    <property type="match status" value="1"/>
</dbReference>
<evidence type="ECO:0000259" key="5">
    <source>
        <dbReference type="Pfam" id="PF24827"/>
    </source>
</evidence>
<sequence length="326" mass="34428">MYDLIRSTPLGTTVRGVLDAPLAPETRVPYTVVRGLEDGPTLLVTAGVHGAEYASIDAAYLLAQTDPGTLHGTLVVLPIVNPSAFWQRSIYVNPIDRRNLNRLFPGRARGTYAEQLASWLHEEFLSHADALIDLHGGDLVEALEPFSVYVRGHEPSRQLALAVGLPHLIASESRGMTYEVSRTHGIPALIAEAGGQGLRGAADVALLVRGVHNGMRHLGMLSGDPEPRAEVTEHDAFAWLAAPAAGLWHPSVTAGALVSKGQELGTLRGMDGQDLQTFSAQDSGVVLFLVTSLAMNVGDPMLAIGVPASRPAESLPAAVGAVQAES</sequence>
<dbReference type="InterPro" id="IPR053138">
    <property type="entry name" value="N-alpha-Ac-DABA_deacetylase"/>
</dbReference>
<dbReference type="RefSeq" id="WP_189003445.1">
    <property type="nucleotide sequence ID" value="NZ_BMPP01000001.1"/>
</dbReference>
<dbReference type="Proteomes" id="UP000647587">
    <property type="component" value="Unassembled WGS sequence"/>
</dbReference>
<proteinExistence type="predicted"/>
<keyword evidence="4" id="KW-0862">Zinc</keyword>
<evidence type="ECO:0000256" key="1">
    <source>
        <dbReference type="ARBA" id="ARBA00001947"/>
    </source>
</evidence>
<keyword evidence="3" id="KW-0378">Hydrolase</keyword>
<comment type="caution">
    <text evidence="6">The sequence shown here is derived from an EMBL/GenBank/DDBJ whole genome shotgun (WGS) entry which is preliminary data.</text>
</comment>
<dbReference type="InterPro" id="IPR043795">
    <property type="entry name" value="N-alpha-Ac-DABA-like"/>
</dbReference>
<dbReference type="Gene3D" id="3.40.630.10">
    <property type="entry name" value="Zn peptidases"/>
    <property type="match status" value="1"/>
</dbReference>
<dbReference type="Pfam" id="PF24827">
    <property type="entry name" value="AstE_AspA_cat"/>
    <property type="match status" value="1"/>
</dbReference>
<dbReference type="EMBL" id="BMPP01000001">
    <property type="protein sequence ID" value="GGK11208.1"/>
    <property type="molecule type" value="Genomic_DNA"/>
</dbReference>
<dbReference type="SUPFAM" id="SSF53187">
    <property type="entry name" value="Zn-dependent exopeptidases"/>
    <property type="match status" value="1"/>
</dbReference>
<reference evidence="7" key="1">
    <citation type="journal article" date="2019" name="Int. J. Syst. Evol. Microbiol.">
        <title>The Global Catalogue of Microorganisms (GCM) 10K type strain sequencing project: providing services to taxonomists for standard genome sequencing and annotation.</title>
        <authorList>
            <consortium name="The Broad Institute Genomics Platform"/>
            <consortium name="The Broad Institute Genome Sequencing Center for Infectious Disease"/>
            <person name="Wu L."/>
            <person name="Ma J."/>
        </authorList>
    </citation>
    <scope>NUCLEOTIDE SEQUENCE [LARGE SCALE GENOMIC DNA]</scope>
    <source>
        <strain evidence="7">JCM 30331</strain>
    </source>
</reference>
<evidence type="ECO:0000256" key="2">
    <source>
        <dbReference type="ARBA" id="ARBA00022723"/>
    </source>
</evidence>
<organism evidence="6 7">
    <name type="scientific">Deinococcus malanensis</name>
    <dbReference type="NCBI Taxonomy" id="1706855"/>
    <lineage>
        <taxon>Bacteria</taxon>
        <taxon>Thermotogati</taxon>
        <taxon>Deinococcota</taxon>
        <taxon>Deinococci</taxon>
        <taxon>Deinococcales</taxon>
        <taxon>Deinococcaceae</taxon>
        <taxon>Deinococcus</taxon>
    </lineage>
</organism>
<feature type="domain" description="Succinylglutamate desuccinylase/Aspartoacylase catalytic" evidence="5">
    <location>
        <begin position="38"/>
        <end position="218"/>
    </location>
</feature>
<name>A0ABQ2EGF4_9DEIO</name>
<evidence type="ECO:0000313" key="6">
    <source>
        <dbReference type="EMBL" id="GGK11208.1"/>
    </source>
</evidence>